<dbReference type="KEGG" id="aca:ACP_0365"/>
<name>C1F9Y9_ACIC5</name>
<evidence type="ECO:0008006" key="5">
    <source>
        <dbReference type="Google" id="ProtNLM"/>
    </source>
</evidence>
<sequence>MKRTLPHPFGCFVGLLLCGQMVAAQTQPGTGPAKPQTTQHATQGAEADSAISADLGIGVGNTGVNAVRCFSPSANWYETENTELLRMIGEASQNAQEGVETELRYEQKHPNWTLDRILAERISMLKDLLDSESQSR</sequence>
<evidence type="ECO:0000313" key="3">
    <source>
        <dbReference type="EMBL" id="ACO33320.1"/>
    </source>
</evidence>
<dbReference type="Proteomes" id="UP000002207">
    <property type="component" value="Chromosome"/>
</dbReference>
<dbReference type="HOGENOM" id="CLU_1870906_0_0_0"/>
<keyword evidence="2" id="KW-0732">Signal</keyword>
<dbReference type="InParanoid" id="C1F9Y9"/>
<dbReference type="RefSeq" id="WP_012680765.1">
    <property type="nucleotide sequence ID" value="NC_012483.1"/>
</dbReference>
<dbReference type="EMBL" id="CP001472">
    <property type="protein sequence ID" value="ACO33320.1"/>
    <property type="molecule type" value="Genomic_DNA"/>
</dbReference>
<evidence type="ECO:0000256" key="2">
    <source>
        <dbReference type="SAM" id="SignalP"/>
    </source>
</evidence>
<gene>
    <name evidence="3" type="ordered locus">ACP_0365</name>
</gene>
<evidence type="ECO:0000256" key="1">
    <source>
        <dbReference type="SAM" id="MobiDB-lite"/>
    </source>
</evidence>
<protein>
    <recommendedName>
        <fullName evidence="5">Lipoprotein</fullName>
    </recommendedName>
</protein>
<keyword evidence="4" id="KW-1185">Reference proteome</keyword>
<reference evidence="3 4" key="1">
    <citation type="journal article" date="2009" name="Appl. Environ. Microbiol.">
        <title>Three genomes from the phylum Acidobacteria provide insight into the lifestyles of these microorganisms in soils.</title>
        <authorList>
            <person name="Ward N.L."/>
            <person name="Challacombe J.F."/>
            <person name="Janssen P.H."/>
            <person name="Henrissat B."/>
            <person name="Coutinho P.M."/>
            <person name="Wu M."/>
            <person name="Xie G."/>
            <person name="Haft D.H."/>
            <person name="Sait M."/>
            <person name="Badger J."/>
            <person name="Barabote R.D."/>
            <person name="Bradley B."/>
            <person name="Brettin T.S."/>
            <person name="Brinkac L.M."/>
            <person name="Bruce D."/>
            <person name="Creasy T."/>
            <person name="Daugherty S.C."/>
            <person name="Davidsen T.M."/>
            <person name="DeBoy R.T."/>
            <person name="Detter J.C."/>
            <person name="Dodson R.J."/>
            <person name="Durkin A.S."/>
            <person name="Ganapathy A."/>
            <person name="Gwinn-Giglio M."/>
            <person name="Han C.S."/>
            <person name="Khouri H."/>
            <person name="Kiss H."/>
            <person name="Kothari S.P."/>
            <person name="Madupu R."/>
            <person name="Nelson K.E."/>
            <person name="Nelson W.C."/>
            <person name="Paulsen I."/>
            <person name="Penn K."/>
            <person name="Ren Q."/>
            <person name="Rosovitz M.J."/>
            <person name="Selengut J.D."/>
            <person name="Shrivastava S."/>
            <person name="Sullivan S.A."/>
            <person name="Tapia R."/>
            <person name="Thompson L.S."/>
            <person name="Watkins K.L."/>
            <person name="Yang Q."/>
            <person name="Yu C."/>
            <person name="Zafar N."/>
            <person name="Zhou L."/>
            <person name="Kuske C.R."/>
        </authorList>
    </citation>
    <scope>NUCLEOTIDE SEQUENCE [LARGE SCALE GENOMIC DNA]</scope>
    <source>
        <strain evidence="4">ATCC 51196 / DSM 11244 / BCRC 80197 / JCM 7670 / NBRC 15755 / NCIMB 13165 / 161</strain>
    </source>
</reference>
<feature type="chain" id="PRO_5002907299" description="Lipoprotein" evidence="2">
    <location>
        <begin position="24"/>
        <end position="136"/>
    </location>
</feature>
<proteinExistence type="predicted"/>
<feature type="compositionally biased region" description="Polar residues" evidence="1">
    <location>
        <begin position="26"/>
        <end position="42"/>
    </location>
</feature>
<accession>C1F9Y9</accession>
<feature type="region of interest" description="Disordered" evidence="1">
    <location>
        <begin position="26"/>
        <end position="47"/>
    </location>
</feature>
<organism evidence="3 4">
    <name type="scientific">Acidobacterium capsulatum (strain ATCC 51196 / DSM 11244 / BCRC 80197 / JCM 7670 / NBRC 15755 / NCIMB 13165 / 161)</name>
    <dbReference type="NCBI Taxonomy" id="240015"/>
    <lineage>
        <taxon>Bacteria</taxon>
        <taxon>Pseudomonadati</taxon>
        <taxon>Acidobacteriota</taxon>
        <taxon>Terriglobia</taxon>
        <taxon>Terriglobales</taxon>
        <taxon>Acidobacteriaceae</taxon>
        <taxon>Acidobacterium</taxon>
    </lineage>
</organism>
<evidence type="ECO:0000313" key="4">
    <source>
        <dbReference type="Proteomes" id="UP000002207"/>
    </source>
</evidence>
<dbReference type="AlphaFoldDB" id="C1F9Y9"/>
<feature type="signal peptide" evidence="2">
    <location>
        <begin position="1"/>
        <end position="23"/>
    </location>
</feature>